<protein>
    <recommendedName>
        <fullName evidence="2">chitin synthase</fullName>
        <ecNumber evidence="2">2.4.1.16</ecNumber>
    </recommendedName>
</protein>
<evidence type="ECO:0000313" key="9">
    <source>
        <dbReference type="EMBL" id="CBY34013.1"/>
    </source>
</evidence>
<dbReference type="InterPro" id="IPR004835">
    <property type="entry name" value="Chitin_synth"/>
</dbReference>
<feature type="compositionally biased region" description="Polar residues" evidence="7">
    <location>
        <begin position="168"/>
        <end position="181"/>
    </location>
</feature>
<keyword evidence="5 8" id="KW-1133">Transmembrane helix</keyword>
<feature type="compositionally biased region" description="Polar residues" evidence="7">
    <location>
        <begin position="490"/>
        <end position="510"/>
    </location>
</feature>
<keyword evidence="6 8" id="KW-0472">Membrane</keyword>
<dbReference type="GO" id="GO:0006031">
    <property type="term" value="P:chitin biosynthetic process"/>
    <property type="evidence" value="ECO:0007669"/>
    <property type="project" value="TreeGrafter"/>
</dbReference>
<dbReference type="GO" id="GO:0016020">
    <property type="term" value="C:membrane"/>
    <property type="evidence" value="ECO:0007669"/>
    <property type="project" value="UniProtKB-SubCell"/>
</dbReference>
<feature type="transmembrane region" description="Helical" evidence="8">
    <location>
        <begin position="319"/>
        <end position="336"/>
    </location>
</feature>
<feature type="transmembrane region" description="Helical" evidence="8">
    <location>
        <begin position="1259"/>
        <end position="1280"/>
    </location>
</feature>
<sequence length="1501" mass="172162">MRRFSRPSRTTKVNWEIKEDSPPTSARSTREAGFDEDSHPTSAGQPPADSQETTKEAVESNEVKKNQAGKTEPWNIAKTEPNITEFALPSSKPHRNRIILWHVFNILTGILCVGCSATQYFSFAELMNEFNINEEKENSLNGGNTRASRNVEDITDTTINEAAEELANGNSDNNCDPQEQESTSKDCSHSTSKAMSTFARIGKWLFFIAGMAMIFLDSEDYLKNFFCVICVNLMSFPNYLNFSICPKYDWLSALHSIGRDIPRKQNITGSVKSRKKVDPELSIIISHLVATPAKCCVLALIVFLPHDNRPEYLHPTNDFRLWMIIFGFFTVFTSYIQKVSVKLGLQKGGLALSGLLGPLIALCMAFYNDLSHAASDARFLRYNTVIESYTGTDWRTTFRNDTKSTISQEDMDEKKTIIMCFVTGILGILHLLCLTQYVWKPKNFIYPLDRHVFMLPAFRPIGTSTFSLLNRRSVDIIEEQESKVFGNEFSAGSNTTTRKSTVQGRKTNKSGMWSKGQKNPYIFICTTLWHEEDFEMATLLRSVVKLLRHARIKKDDPNQEYQYELEMHIFFDNVFVNKKIDKEKKETNPPTDDFIHAKEWSELNQWVVQFQTVFKDVLSKYEDNEHITPAALEQGKIIRTPYGGRVIYRIAGYDFVIHLKDAKLVQGGKRWSQVMYLYYLIGWKIDACELRDSDGFKVKKSKSFVLALDGDVDFEPDAFELVLDRCMRNEKLAACCGAIHPTGSGWLVAYQNFEYAVGHWLQKAAEHVLGCVLCSPGCFSLMRVSYLSEPNVMAMYKSLALNPMEKLQYDQGEDRWLCTLMLFAGGRIEYEGSSHCNTFAPEDLPTFYKQRRRWGPSTTANIWNLVAQQKLARRSNSYISVPYILYQFTVMTFALIGVSTTMMMVAEAFSLGVGNSIPRWACYFIVIFPVAIFTMACYLSRDGDFQIQLATWFSLAFSFLMALVFIGIFIEGITCPFSPSFLFFVSMAGIHIVAAILHWDFYALLCGVVYFLFIPSCFIFLQIYSIANLNDCSWGTRQASETSKCTFPSPLGYSIKKLRLEDQENWSHFMNNPHVDTDCFEKRVPKGELKKWKLEDVRDREIKLYKKFHTKYLSWVIGAGSPFNKIYTLSNPEQEFWERMQDPTDGFIGIKKNGRNGNVIEKHENKLAEEMTKFKDEKFLYFIFINILWIIVSCTILKYSYLLGHIDIDITANEKFHSCGIQIDDEENPPCETLRDGGYGYDDYGCENEEKFVYRLQPFSLFFLFIYLVIILTQTICMLWHRVSTLFHYIAYIDIDDEKKYAKSNKQYKEKIKENNKLYSNQYNELDSDNDSDIDPKQDDHAIIDEDFKDYCTTRTKNSKKRSVCSTKQVTNPKQESHRRLTGGAFISQNTENTEMTNISSSGSELPQVKKYKKLKCDIESEAHQFAEMMNSQRTTLDFSNSFPPEAGNFDSLQAQSDYSDIPSSPTAVLVHNPNLRRISSNAQHRLPAITFPSDISETDI</sequence>
<dbReference type="SUPFAM" id="SSF53448">
    <property type="entry name" value="Nucleotide-diphospho-sugar transferases"/>
    <property type="match status" value="1"/>
</dbReference>
<feature type="compositionally biased region" description="Basic and acidic residues" evidence="7">
    <location>
        <begin position="28"/>
        <end position="39"/>
    </location>
</feature>
<feature type="transmembrane region" description="Helical" evidence="8">
    <location>
        <begin position="281"/>
        <end position="304"/>
    </location>
</feature>
<feature type="transmembrane region" description="Helical" evidence="8">
    <location>
        <begin position="1008"/>
        <end position="1027"/>
    </location>
</feature>
<proteinExistence type="predicted"/>
<dbReference type="PANTHER" id="PTHR22914:SF42">
    <property type="entry name" value="CHITIN SYNTHASE"/>
    <property type="match status" value="1"/>
</dbReference>
<comment type="subcellular location">
    <subcellularLocation>
        <location evidence="1">Membrane</location>
        <topology evidence="1">Multi-pass membrane protein</topology>
    </subcellularLocation>
</comment>
<reference evidence="9" key="1">
    <citation type="journal article" date="2010" name="Science">
        <title>Plasticity of animal genome architecture unmasked by rapid evolution of a pelagic tunicate.</title>
        <authorList>
            <person name="Denoeud F."/>
            <person name="Henriet S."/>
            <person name="Mungpakdee S."/>
            <person name="Aury J.M."/>
            <person name="Da Silva C."/>
            <person name="Brinkmann H."/>
            <person name="Mikhaleva J."/>
            <person name="Olsen L.C."/>
            <person name="Jubin C."/>
            <person name="Canestro C."/>
            <person name="Bouquet J.M."/>
            <person name="Danks G."/>
            <person name="Poulain J."/>
            <person name="Campsteijn C."/>
            <person name="Adamski M."/>
            <person name="Cross I."/>
            <person name="Yadetie F."/>
            <person name="Muffato M."/>
            <person name="Louis A."/>
            <person name="Butcher S."/>
            <person name="Tsagkogeorga G."/>
            <person name="Konrad A."/>
            <person name="Singh S."/>
            <person name="Jensen M.F."/>
            <person name="Cong E.H."/>
            <person name="Eikeseth-Otteraa H."/>
            <person name="Noel B."/>
            <person name="Anthouard V."/>
            <person name="Porcel B.M."/>
            <person name="Kachouri-Lafond R."/>
            <person name="Nishino A."/>
            <person name="Ugolini M."/>
            <person name="Chourrout P."/>
            <person name="Nishida H."/>
            <person name="Aasland R."/>
            <person name="Huzurbazar S."/>
            <person name="Westhof E."/>
            <person name="Delsuc F."/>
            <person name="Lehrach H."/>
            <person name="Reinhardt R."/>
            <person name="Weissenbach J."/>
            <person name="Roy S.W."/>
            <person name="Artiguenave F."/>
            <person name="Postlethwait J.H."/>
            <person name="Manak J.R."/>
            <person name="Thompson E.M."/>
            <person name="Jaillon O."/>
            <person name="Du Pasquier L."/>
            <person name="Boudinot P."/>
            <person name="Liberles D.A."/>
            <person name="Volff J.N."/>
            <person name="Philippe H."/>
            <person name="Lenhard B."/>
            <person name="Roest Crollius H."/>
            <person name="Wincker P."/>
            <person name="Chourrout D."/>
        </authorList>
    </citation>
    <scope>NUCLEOTIDE SEQUENCE [LARGE SCALE GENOMIC DNA]</scope>
</reference>
<feature type="transmembrane region" description="Helical" evidence="8">
    <location>
        <begin position="416"/>
        <end position="439"/>
    </location>
</feature>
<feature type="transmembrane region" description="Helical" evidence="8">
    <location>
        <begin position="98"/>
        <end position="121"/>
    </location>
</feature>
<evidence type="ECO:0000256" key="1">
    <source>
        <dbReference type="ARBA" id="ARBA00004141"/>
    </source>
</evidence>
<feature type="transmembrane region" description="Helical" evidence="8">
    <location>
        <begin position="348"/>
        <end position="367"/>
    </location>
</feature>
<dbReference type="InterPro" id="IPR029044">
    <property type="entry name" value="Nucleotide-diphossugar_trans"/>
</dbReference>
<feature type="transmembrane region" description="Helical" evidence="8">
    <location>
        <begin position="198"/>
        <end position="216"/>
    </location>
</feature>
<dbReference type="EMBL" id="FN654467">
    <property type="protein sequence ID" value="CBY34013.1"/>
    <property type="molecule type" value="Genomic_DNA"/>
</dbReference>
<feature type="transmembrane region" description="Helical" evidence="8">
    <location>
        <begin position="1179"/>
        <end position="1201"/>
    </location>
</feature>
<feature type="compositionally biased region" description="Polar residues" evidence="7">
    <location>
        <begin position="40"/>
        <end position="51"/>
    </location>
</feature>
<evidence type="ECO:0000256" key="5">
    <source>
        <dbReference type="ARBA" id="ARBA00022989"/>
    </source>
</evidence>
<name>E4YES6_OIKDI</name>
<evidence type="ECO:0000256" key="2">
    <source>
        <dbReference type="ARBA" id="ARBA00012543"/>
    </source>
</evidence>
<organism evidence="9">
    <name type="scientific">Oikopleura dioica</name>
    <name type="common">Tunicate</name>
    <dbReference type="NCBI Taxonomy" id="34765"/>
    <lineage>
        <taxon>Eukaryota</taxon>
        <taxon>Metazoa</taxon>
        <taxon>Chordata</taxon>
        <taxon>Tunicata</taxon>
        <taxon>Appendicularia</taxon>
        <taxon>Copelata</taxon>
        <taxon>Oikopleuridae</taxon>
        <taxon>Oikopleura</taxon>
    </lineage>
</organism>
<evidence type="ECO:0000256" key="8">
    <source>
        <dbReference type="SAM" id="Phobius"/>
    </source>
</evidence>
<dbReference type="GO" id="GO:0071944">
    <property type="term" value="C:cell periphery"/>
    <property type="evidence" value="ECO:0007669"/>
    <property type="project" value="TreeGrafter"/>
</dbReference>
<gene>
    <name evidence="9" type="ORF">GSOID_T00021991001</name>
</gene>
<dbReference type="EC" id="2.4.1.16" evidence="2"/>
<dbReference type="Proteomes" id="UP000011014">
    <property type="component" value="Unassembled WGS sequence"/>
</dbReference>
<evidence type="ECO:0000256" key="4">
    <source>
        <dbReference type="ARBA" id="ARBA00022692"/>
    </source>
</evidence>
<feature type="transmembrane region" description="Helical" evidence="8">
    <location>
        <begin position="921"/>
        <end position="941"/>
    </location>
</feature>
<dbReference type="PANTHER" id="PTHR22914">
    <property type="entry name" value="CHITIN SYNTHASE"/>
    <property type="match status" value="1"/>
</dbReference>
<feature type="compositionally biased region" description="Basic and acidic residues" evidence="7">
    <location>
        <begin position="52"/>
        <end position="65"/>
    </location>
</feature>
<dbReference type="GO" id="GO:0004100">
    <property type="term" value="F:chitin synthase activity"/>
    <property type="evidence" value="ECO:0007669"/>
    <property type="project" value="UniProtKB-EC"/>
</dbReference>
<feature type="transmembrane region" description="Helical" evidence="8">
    <location>
        <begin position="981"/>
        <end position="1002"/>
    </location>
</feature>
<keyword evidence="3" id="KW-0808">Transferase</keyword>
<evidence type="ECO:0000256" key="6">
    <source>
        <dbReference type="ARBA" id="ARBA00023136"/>
    </source>
</evidence>
<accession>E4YES6</accession>
<keyword evidence="4 8" id="KW-0812">Transmembrane</keyword>
<evidence type="ECO:0000256" key="3">
    <source>
        <dbReference type="ARBA" id="ARBA00022676"/>
    </source>
</evidence>
<dbReference type="Pfam" id="PF03142">
    <property type="entry name" value="Chitin_synth_2"/>
    <property type="match status" value="1"/>
</dbReference>
<feature type="transmembrane region" description="Helical" evidence="8">
    <location>
        <begin position="883"/>
        <end position="909"/>
    </location>
</feature>
<feature type="region of interest" description="Disordered" evidence="7">
    <location>
        <begin position="166"/>
        <end position="188"/>
    </location>
</feature>
<evidence type="ECO:0000256" key="7">
    <source>
        <dbReference type="SAM" id="MobiDB-lite"/>
    </source>
</evidence>
<keyword evidence="3" id="KW-0328">Glycosyltransferase</keyword>
<feature type="transmembrane region" description="Helical" evidence="8">
    <location>
        <begin position="947"/>
        <end position="969"/>
    </location>
</feature>
<feature type="region of interest" description="Disordered" evidence="7">
    <location>
        <begin position="1"/>
        <end position="77"/>
    </location>
</feature>
<feature type="region of interest" description="Disordered" evidence="7">
    <location>
        <begin position="488"/>
        <end position="510"/>
    </location>
</feature>